<keyword evidence="2" id="KW-0328">Glycosyltransferase</keyword>
<gene>
    <name evidence="6" type="ORF">SAMN06265338_101311</name>
</gene>
<dbReference type="SUPFAM" id="SSF53448">
    <property type="entry name" value="Nucleotide-diphospho-sugar transferases"/>
    <property type="match status" value="1"/>
</dbReference>
<keyword evidence="4" id="KW-1133">Transmembrane helix</keyword>
<dbReference type="GO" id="GO:0016757">
    <property type="term" value="F:glycosyltransferase activity"/>
    <property type="evidence" value="ECO:0007669"/>
    <property type="project" value="UniProtKB-KW"/>
</dbReference>
<organism evidence="6 7">
    <name type="scientific">Rhodoblastus acidophilus</name>
    <name type="common">Rhodopseudomonas acidophila</name>
    <dbReference type="NCBI Taxonomy" id="1074"/>
    <lineage>
        <taxon>Bacteria</taxon>
        <taxon>Pseudomonadati</taxon>
        <taxon>Pseudomonadota</taxon>
        <taxon>Alphaproteobacteria</taxon>
        <taxon>Hyphomicrobiales</taxon>
        <taxon>Rhodoblastaceae</taxon>
        <taxon>Rhodoblastus</taxon>
    </lineage>
</organism>
<dbReference type="OrthoDB" id="9771846at2"/>
<keyword evidence="3" id="KW-0808">Transferase</keyword>
<dbReference type="AlphaFoldDB" id="A0A212Q0F1"/>
<dbReference type="EMBL" id="FYDG01000001">
    <property type="protein sequence ID" value="SNB52766.1"/>
    <property type="molecule type" value="Genomic_DNA"/>
</dbReference>
<keyword evidence="4" id="KW-0472">Membrane</keyword>
<dbReference type="RefSeq" id="WP_088518803.1">
    <property type="nucleotide sequence ID" value="NZ_FYDG01000001.1"/>
</dbReference>
<dbReference type="Gene3D" id="3.90.550.10">
    <property type="entry name" value="Spore Coat Polysaccharide Biosynthesis Protein SpsA, Chain A"/>
    <property type="match status" value="1"/>
</dbReference>
<evidence type="ECO:0000313" key="6">
    <source>
        <dbReference type="EMBL" id="SNB52766.1"/>
    </source>
</evidence>
<evidence type="ECO:0000256" key="2">
    <source>
        <dbReference type="ARBA" id="ARBA00022676"/>
    </source>
</evidence>
<reference evidence="7" key="1">
    <citation type="submission" date="2017-06" db="EMBL/GenBank/DDBJ databases">
        <authorList>
            <person name="Varghese N."/>
            <person name="Submissions S."/>
        </authorList>
    </citation>
    <scope>NUCLEOTIDE SEQUENCE [LARGE SCALE GENOMIC DNA]</scope>
    <source>
        <strain evidence="7">DSM 137</strain>
    </source>
</reference>
<evidence type="ECO:0000256" key="3">
    <source>
        <dbReference type="ARBA" id="ARBA00022679"/>
    </source>
</evidence>
<dbReference type="CDD" id="cd04186">
    <property type="entry name" value="GT_2_like_c"/>
    <property type="match status" value="1"/>
</dbReference>
<evidence type="ECO:0000256" key="1">
    <source>
        <dbReference type="ARBA" id="ARBA00006739"/>
    </source>
</evidence>
<keyword evidence="7" id="KW-1185">Reference proteome</keyword>
<evidence type="ECO:0000259" key="5">
    <source>
        <dbReference type="Pfam" id="PF00535"/>
    </source>
</evidence>
<accession>A0A212Q0F1</accession>
<evidence type="ECO:0000313" key="7">
    <source>
        <dbReference type="Proteomes" id="UP000198418"/>
    </source>
</evidence>
<dbReference type="PANTHER" id="PTHR43179:SF12">
    <property type="entry name" value="GALACTOFURANOSYLTRANSFERASE GLFT2"/>
    <property type="match status" value="1"/>
</dbReference>
<keyword evidence="4" id="KW-0812">Transmembrane</keyword>
<dbReference type="PANTHER" id="PTHR43179">
    <property type="entry name" value="RHAMNOSYLTRANSFERASE WBBL"/>
    <property type="match status" value="1"/>
</dbReference>
<dbReference type="InterPro" id="IPR001173">
    <property type="entry name" value="Glyco_trans_2-like"/>
</dbReference>
<feature type="transmembrane region" description="Helical" evidence="4">
    <location>
        <begin position="293"/>
        <end position="314"/>
    </location>
</feature>
<dbReference type="Proteomes" id="UP000198418">
    <property type="component" value="Unassembled WGS sequence"/>
</dbReference>
<evidence type="ECO:0000256" key="4">
    <source>
        <dbReference type="SAM" id="Phobius"/>
    </source>
</evidence>
<protein>
    <recommendedName>
        <fullName evidence="5">Glycosyltransferase 2-like domain-containing protein</fullName>
    </recommendedName>
</protein>
<feature type="domain" description="Glycosyltransferase 2-like" evidence="5">
    <location>
        <begin position="92"/>
        <end position="159"/>
    </location>
</feature>
<sequence length="338" mass="36973">MIAIILVNWNGYRDTIECLESLLRQNAGDFVALVIDNGSEDDSVDNLLAWGAEVDPPRPDGPPWDRLPIARVRPARMIRRRQHEGIADVAAGSIVIVETGANHGFAGANNIGMEMARRDPRVAHFWLLNNDTAVEPECADRLLAASVAEPRVAIVGARLMFHHSPDMVQGVGARFNPWTISAEAIGLGASPTTLPTLSEIERSISYVMGASMFLPVATYDAIGPMEEAYFLYFEELDWALRLARAGAGRQTVALDAVVYHKEGGSIGTSMLKRSSEKSLFYMNRNLVLYTRKLGVFFAAIAVVRILFRIPVYFIRYDASAAKSVGRALVAALSGRKGP</sequence>
<name>A0A212Q0F1_RHOAC</name>
<comment type="similarity">
    <text evidence="1">Belongs to the glycosyltransferase 2 family.</text>
</comment>
<proteinExistence type="inferred from homology"/>
<dbReference type="Pfam" id="PF00535">
    <property type="entry name" value="Glycos_transf_2"/>
    <property type="match status" value="1"/>
</dbReference>
<dbReference type="InterPro" id="IPR029044">
    <property type="entry name" value="Nucleotide-diphossugar_trans"/>
</dbReference>